<gene>
    <name evidence="2" type="ORF">E0D97_14940</name>
</gene>
<sequence length="194" mass="21604">MKLKLNVIVTSTRPGRNGIKVGKWMADFASENSEFDVELVDLADYDLPLLDEPNHPAMQQYEHDHTKRWSAVNGKADAFVFVSPEYDYFPAASTVNAIQTLHREWQKKPVGLVGYGGVSGGMRAMQTTKVLMTGVNLMPLPQEVPIPFVFDFLSEDGFAPAPEVEEGAKAMLAELHDWAETLKPLREQEVKKAA</sequence>
<dbReference type="GO" id="GO:0005829">
    <property type="term" value="C:cytosol"/>
    <property type="evidence" value="ECO:0007669"/>
    <property type="project" value="TreeGrafter"/>
</dbReference>
<protein>
    <submittedName>
        <fullName evidence="2">NAD(P)H-dependent oxidoreductase</fullName>
    </submittedName>
</protein>
<dbReference type="Pfam" id="PF03358">
    <property type="entry name" value="FMN_red"/>
    <property type="match status" value="1"/>
</dbReference>
<dbReference type="Proteomes" id="UP000291301">
    <property type="component" value="Unassembled WGS sequence"/>
</dbReference>
<keyword evidence="3" id="KW-1185">Reference proteome</keyword>
<dbReference type="OrthoDB" id="9812295at2"/>
<dbReference type="InterPro" id="IPR005025">
    <property type="entry name" value="FMN_Rdtase-like_dom"/>
</dbReference>
<evidence type="ECO:0000259" key="1">
    <source>
        <dbReference type="Pfam" id="PF03358"/>
    </source>
</evidence>
<dbReference type="PANTHER" id="PTHR30543">
    <property type="entry name" value="CHROMATE REDUCTASE"/>
    <property type="match status" value="1"/>
</dbReference>
<dbReference type="PANTHER" id="PTHR30543:SF21">
    <property type="entry name" value="NAD(P)H-DEPENDENT FMN REDUCTASE LOT6"/>
    <property type="match status" value="1"/>
</dbReference>
<name>A0A4R0P5X7_9HYPH</name>
<organism evidence="2 3">
    <name type="scientific">Oricola cellulosilytica</name>
    <dbReference type="NCBI Taxonomy" id="1429082"/>
    <lineage>
        <taxon>Bacteria</taxon>
        <taxon>Pseudomonadati</taxon>
        <taxon>Pseudomonadota</taxon>
        <taxon>Alphaproteobacteria</taxon>
        <taxon>Hyphomicrobiales</taxon>
        <taxon>Ahrensiaceae</taxon>
        <taxon>Oricola</taxon>
    </lineage>
</organism>
<dbReference type="Gene3D" id="3.40.50.360">
    <property type="match status" value="1"/>
</dbReference>
<evidence type="ECO:0000313" key="2">
    <source>
        <dbReference type="EMBL" id="TCD12314.1"/>
    </source>
</evidence>
<proteinExistence type="predicted"/>
<comment type="caution">
    <text evidence="2">The sequence shown here is derived from an EMBL/GenBank/DDBJ whole genome shotgun (WGS) entry which is preliminary data.</text>
</comment>
<dbReference type="GO" id="GO:0010181">
    <property type="term" value="F:FMN binding"/>
    <property type="evidence" value="ECO:0007669"/>
    <property type="project" value="TreeGrafter"/>
</dbReference>
<accession>A0A4R0P5X7</accession>
<reference evidence="2 3" key="1">
    <citation type="journal article" date="2015" name="Antonie Van Leeuwenhoek">
        <title>Oricola cellulosilytica gen. nov., sp. nov., a cellulose-degrading bacterium of the family Phyllobacteriaceae isolated from surface seashore water, and emended descriptions of Mesorhizobium loti and Phyllobacterium myrsinacearum.</title>
        <authorList>
            <person name="Hameed A."/>
            <person name="Shahina M."/>
            <person name="Lai W.A."/>
            <person name="Lin S.Y."/>
            <person name="Young L.S."/>
            <person name="Liu Y.C."/>
            <person name="Hsu Y.H."/>
            <person name="Young C.C."/>
        </authorList>
    </citation>
    <scope>NUCLEOTIDE SEQUENCE [LARGE SCALE GENOMIC DNA]</scope>
    <source>
        <strain evidence="2 3">KCTC 52183</strain>
    </source>
</reference>
<feature type="domain" description="NADPH-dependent FMN reductase-like" evidence="1">
    <location>
        <begin position="4"/>
        <end position="148"/>
    </location>
</feature>
<dbReference type="InterPro" id="IPR050712">
    <property type="entry name" value="NAD(P)H-dep_reductase"/>
</dbReference>
<evidence type="ECO:0000313" key="3">
    <source>
        <dbReference type="Proteomes" id="UP000291301"/>
    </source>
</evidence>
<dbReference type="SUPFAM" id="SSF52218">
    <property type="entry name" value="Flavoproteins"/>
    <property type="match status" value="1"/>
</dbReference>
<dbReference type="AlphaFoldDB" id="A0A4R0P5X7"/>
<dbReference type="EMBL" id="SJST01000007">
    <property type="protein sequence ID" value="TCD12314.1"/>
    <property type="molecule type" value="Genomic_DNA"/>
</dbReference>
<dbReference type="RefSeq" id="WP_131570394.1">
    <property type="nucleotide sequence ID" value="NZ_JAINFK010000005.1"/>
</dbReference>
<dbReference type="GO" id="GO:0016491">
    <property type="term" value="F:oxidoreductase activity"/>
    <property type="evidence" value="ECO:0007669"/>
    <property type="project" value="InterPro"/>
</dbReference>
<dbReference type="InterPro" id="IPR029039">
    <property type="entry name" value="Flavoprotein-like_sf"/>
</dbReference>